<evidence type="ECO:0000256" key="3">
    <source>
        <dbReference type="ARBA" id="ARBA00023163"/>
    </source>
</evidence>
<dbReference type="PROSITE" id="PS50977">
    <property type="entry name" value="HTH_TETR_2"/>
    <property type="match status" value="1"/>
</dbReference>
<gene>
    <name evidence="6" type="ORF">GCM10009769_09130</name>
</gene>
<proteinExistence type="predicted"/>
<dbReference type="Pfam" id="PF00440">
    <property type="entry name" value="TetR_N"/>
    <property type="match status" value="1"/>
</dbReference>
<evidence type="ECO:0000313" key="6">
    <source>
        <dbReference type="EMBL" id="GGK93116.1"/>
    </source>
</evidence>
<protein>
    <recommendedName>
        <fullName evidence="5">HTH tetR-type domain-containing protein</fullName>
    </recommendedName>
</protein>
<dbReference type="AlphaFoldDB" id="A0A8H9G827"/>
<dbReference type="Gene3D" id="1.10.357.10">
    <property type="entry name" value="Tetracycline Repressor, domain 2"/>
    <property type="match status" value="1"/>
</dbReference>
<keyword evidence="2 4" id="KW-0238">DNA-binding</keyword>
<dbReference type="EMBL" id="BMOI01000002">
    <property type="protein sequence ID" value="GGK93116.1"/>
    <property type="molecule type" value="Genomic_DNA"/>
</dbReference>
<evidence type="ECO:0000256" key="4">
    <source>
        <dbReference type="PROSITE-ProRule" id="PRU00335"/>
    </source>
</evidence>
<feature type="domain" description="HTH tetR-type" evidence="5">
    <location>
        <begin position="20"/>
        <end position="80"/>
    </location>
</feature>
<feature type="DNA-binding region" description="H-T-H motif" evidence="4">
    <location>
        <begin position="43"/>
        <end position="62"/>
    </location>
</feature>
<dbReference type="InterPro" id="IPR050109">
    <property type="entry name" value="HTH-type_TetR-like_transc_reg"/>
</dbReference>
<comment type="caution">
    <text evidence="6">The sequence shown here is derived from an EMBL/GenBank/DDBJ whole genome shotgun (WGS) entry which is preliminary data.</text>
</comment>
<evidence type="ECO:0000259" key="5">
    <source>
        <dbReference type="PROSITE" id="PS50977"/>
    </source>
</evidence>
<evidence type="ECO:0000313" key="7">
    <source>
        <dbReference type="Proteomes" id="UP000648535"/>
    </source>
</evidence>
<reference evidence="6" key="1">
    <citation type="journal article" date="2014" name="Int. J. Syst. Evol. Microbiol.">
        <title>Complete genome sequence of Corynebacterium casei LMG S-19264T (=DSM 44701T), isolated from a smear-ripened cheese.</title>
        <authorList>
            <consortium name="US DOE Joint Genome Institute (JGI-PGF)"/>
            <person name="Walter F."/>
            <person name="Albersmeier A."/>
            <person name="Kalinowski J."/>
            <person name="Ruckert C."/>
        </authorList>
    </citation>
    <scope>NUCLEOTIDE SEQUENCE</scope>
    <source>
        <strain evidence="6">JCM 1480</strain>
    </source>
</reference>
<dbReference type="InterPro" id="IPR001647">
    <property type="entry name" value="HTH_TetR"/>
</dbReference>
<dbReference type="GO" id="GO:0000976">
    <property type="term" value="F:transcription cis-regulatory region binding"/>
    <property type="evidence" value="ECO:0007669"/>
    <property type="project" value="TreeGrafter"/>
</dbReference>
<name>A0A8H9G827_9MICO</name>
<accession>A0A8H9G827</accession>
<dbReference type="InterPro" id="IPR009057">
    <property type="entry name" value="Homeodomain-like_sf"/>
</dbReference>
<dbReference type="PRINTS" id="PR00455">
    <property type="entry name" value="HTHTETR"/>
</dbReference>
<dbReference type="PANTHER" id="PTHR30055:SF234">
    <property type="entry name" value="HTH-TYPE TRANSCRIPTIONAL REGULATOR BETI"/>
    <property type="match status" value="1"/>
</dbReference>
<keyword evidence="3" id="KW-0804">Transcription</keyword>
<reference evidence="6" key="2">
    <citation type="submission" date="2020-09" db="EMBL/GenBank/DDBJ databases">
        <authorList>
            <person name="Sun Q."/>
            <person name="Ohkuma M."/>
        </authorList>
    </citation>
    <scope>NUCLEOTIDE SEQUENCE</scope>
    <source>
        <strain evidence="6">JCM 1480</strain>
    </source>
</reference>
<dbReference type="GO" id="GO:0003700">
    <property type="term" value="F:DNA-binding transcription factor activity"/>
    <property type="evidence" value="ECO:0007669"/>
    <property type="project" value="TreeGrafter"/>
</dbReference>
<keyword evidence="1" id="KW-0805">Transcription regulation</keyword>
<evidence type="ECO:0000256" key="1">
    <source>
        <dbReference type="ARBA" id="ARBA00023015"/>
    </source>
</evidence>
<dbReference type="SUPFAM" id="SSF46689">
    <property type="entry name" value="Homeodomain-like"/>
    <property type="match status" value="1"/>
</dbReference>
<organism evidence="6 7">
    <name type="scientific">Curtobacterium luteum</name>
    <dbReference type="NCBI Taxonomy" id="33881"/>
    <lineage>
        <taxon>Bacteria</taxon>
        <taxon>Bacillati</taxon>
        <taxon>Actinomycetota</taxon>
        <taxon>Actinomycetes</taxon>
        <taxon>Micrococcales</taxon>
        <taxon>Microbacteriaceae</taxon>
        <taxon>Curtobacterium</taxon>
    </lineage>
</organism>
<evidence type="ECO:0000256" key="2">
    <source>
        <dbReference type="ARBA" id="ARBA00023125"/>
    </source>
</evidence>
<dbReference type="Proteomes" id="UP000648535">
    <property type="component" value="Unassembled WGS sequence"/>
</dbReference>
<dbReference type="PANTHER" id="PTHR30055">
    <property type="entry name" value="HTH-TYPE TRANSCRIPTIONAL REGULATOR RUTR"/>
    <property type="match status" value="1"/>
</dbReference>
<sequence>MHLVSTYVTLAPDRRAALKARHRAALLQAARDLIHERGGREFSVDDLAARADVARRTVFNHFASLDEVLLTVCEEELSVIIDRFLSDIANTPVGDGSRASMFEEIGSAARGADLAPAIAGMYRTLGEPGKSDPKAAVLTQTAFARVTERLRDEVRRRYPAADALDAALLVESLMSGIVVIADHWLQEHAGEIDGSPLDQDALDAWDALLSRLIHSVRSGYMPTD</sequence>